<sequence>MNHELAWVWKWDKLEVELNVSSTVADFFNEYRQKKGEHERGGQLFVDVNSEDGLWLSEATSPHKDDFAGPTWLHLDPKRCKKEILTANQQGLILVGYWHTHPESIPSLSPQDISSFRKFSLKNVEYLSCPLAVIVGNGQNADSIRAWSLQSNDFILGSIIKNNFNK</sequence>
<evidence type="ECO:0000256" key="1">
    <source>
        <dbReference type="ARBA" id="ARBA00022670"/>
    </source>
</evidence>
<keyword evidence="2" id="KW-0479">Metal-binding</keyword>
<evidence type="ECO:0000259" key="6">
    <source>
        <dbReference type="Pfam" id="PF14464"/>
    </source>
</evidence>
<proteinExistence type="predicted"/>
<dbReference type="RefSeq" id="WP_004859540.1">
    <property type="nucleotide sequence ID" value="NZ_OOGT01000037.1"/>
</dbReference>
<keyword evidence="3" id="KW-0378">Hydrolase</keyword>
<dbReference type="Gene3D" id="3.40.140.10">
    <property type="entry name" value="Cytidine Deaminase, domain 2"/>
    <property type="match status" value="1"/>
</dbReference>
<evidence type="ECO:0000256" key="5">
    <source>
        <dbReference type="ARBA" id="ARBA00023049"/>
    </source>
</evidence>
<dbReference type="GeneID" id="84208776"/>
<evidence type="ECO:0000313" key="8">
    <source>
        <dbReference type="Proteomes" id="UP000245974"/>
    </source>
</evidence>
<gene>
    <name evidence="7" type="ORF">KPC_1175</name>
</gene>
<keyword evidence="4" id="KW-0862">Zinc</keyword>
<dbReference type="SUPFAM" id="SSF102712">
    <property type="entry name" value="JAB1/MPN domain"/>
    <property type="match status" value="1"/>
</dbReference>
<evidence type="ECO:0000256" key="4">
    <source>
        <dbReference type="ARBA" id="ARBA00022833"/>
    </source>
</evidence>
<dbReference type="InterPro" id="IPR028090">
    <property type="entry name" value="JAB_dom_prok"/>
</dbReference>
<dbReference type="AlphaFoldDB" id="A0A2U3MX30"/>
<dbReference type="Pfam" id="PF14464">
    <property type="entry name" value="Prok-JAB"/>
    <property type="match status" value="1"/>
</dbReference>
<evidence type="ECO:0000256" key="2">
    <source>
        <dbReference type="ARBA" id="ARBA00022723"/>
    </source>
</evidence>
<keyword evidence="1" id="KW-0645">Protease</keyword>
<keyword evidence="5" id="KW-0482">Metalloprotease</keyword>
<evidence type="ECO:0000313" key="7">
    <source>
        <dbReference type="EMBL" id="SPL69997.1"/>
    </source>
</evidence>
<protein>
    <recommendedName>
        <fullName evidence="6">JAB domain-containing protein</fullName>
    </recommendedName>
</protein>
<evidence type="ECO:0000256" key="3">
    <source>
        <dbReference type="ARBA" id="ARBA00022801"/>
    </source>
</evidence>
<dbReference type="GO" id="GO:0008237">
    <property type="term" value="F:metallopeptidase activity"/>
    <property type="evidence" value="ECO:0007669"/>
    <property type="project" value="UniProtKB-KW"/>
</dbReference>
<organism evidence="7 8">
    <name type="scientific">Acinetobacter stercoris</name>
    <dbReference type="NCBI Taxonomy" id="2126983"/>
    <lineage>
        <taxon>Bacteria</taxon>
        <taxon>Pseudomonadati</taxon>
        <taxon>Pseudomonadota</taxon>
        <taxon>Gammaproteobacteria</taxon>
        <taxon>Moraxellales</taxon>
        <taxon>Moraxellaceae</taxon>
        <taxon>Acinetobacter</taxon>
    </lineage>
</organism>
<dbReference type="EMBL" id="OOGT01000037">
    <property type="protein sequence ID" value="SPL69997.1"/>
    <property type="molecule type" value="Genomic_DNA"/>
</dbReference>
<dbReference type="Proteomes" id="UP000245974">
    <property type="component" value="Unassembled WGS sequence"/>
</dbReference>
<dbReference type="InParanoid" id="A0A2U3MX30"/>
<keyword evidence="8" id="KW-1185">Reference proteome</keyword>
<name>A0A2U3MX30_9GAMM</name>
<feature type="domain" description="JAB" evidence="6">
    <location>
        <begin position="35"/>
        <end position="149"/>
    </location>
</feature>
<accession>A0A2U3MX30</accession>
<dbReference type="OrthoDB" id="5470925at2"/>
<dbReference type="GO" id="GO:0006508">
    <property type="term" value="P:proteolysis"/>
    <property type="evidence" value="ECO:0007669"/>
    <property type="project" value="UniProtKB-KW"/>
</dbReference>
<dbReference type="GO" id="GO:0046872">
    <property type="term" value="F:metal ion binding"/>
    <property type="evidence" value="ECO:0007669"/>
    <property type="project" value="UniProtKB-KW"/>
</dbReference>
<reference evidence="8" key="1">
    <citation type="submission" date="2018-03" db="EMBL/GenBank/DDBJ databases">
        <authorList>
            <person name="Blom J."/>
        </authorList>
    </citation>
    <scope>NUCLEOTIDE SEQUENCE [LARGE SCALE GENOMIC DNA]</scope>
    <source>
        <strain evidence="8">KPC-SM-21</strain>
    </source>
</reference>